<evidence type="ECO:0000313" key="3">
    <source>
        <dbReference type="Proteomes" id="UP000053599"/>
    </source>
</evidence>
<dbReference type="HOGENOM" id="CLU_2236613_0_0_1"/>
<evidence type="ECO:0000313" key="2">
    <source>
        <dbReference type="EMBL" id="KIV85387.1"/>
    </source>
</evidence>
<protein>
    <submittedName>
        <fullName evidence="2">Uncharacterized protein</fullName>
    </submittedName>
</protein>
<gene>
    <name evidence="2" type="ORF">PV11_01085</name>
</gene>
<reference evidence="2 3" key="1">
    <citation type="submission" date="2015-01" db="EMBL/GenBank/DDBJ databases">
        <title>The Genome Sequence of Exophiala sideris CBS121828.</title>
        <authorList>
            <consortium name="The Broad Institute Genomics Platform"/>
            <person name="Cuomo C."/>
            <person name="de Hoog S."/>
            <person name="Gorbushina A."/>
            <person name="Stielow B."/>
            <person name="Teixiera M."/>
            <person name="Abouelleil A."/>
            <person name="Chapman S.B."/>
            <person name="Priest M."/>
            <person name="Young S.K."/>
            <person name="Wortman J."/>
            <person name="Nusbaum C."/>
            <person name="Birren B."/>
        </authorList>
    </citation>
    <scope>NUCLEOTIDE SEQUENCE [LARGE SCALE GENOMIC DNA]</scope>
    <source>
        <strain evidence="2 3">CBS 121828</strain>
    </source>
</reference>
<proteinExistence type="predicted"/>
<accession>A0A0D1YRR0</accession>
<organism evidence="2 3">
    <name type="scientific">Exophiala sideris</name>
    <dbReference type="NCBI Taxonomy" id="1016849"/>
    <lineage>
        <taxon>Eukaryota</taxon>
        <taxon>Fungi</taxon>
        <taxon>Dikarya</taxon>
        <taxon>Ascomycota</taxon>
        <taxon>Pezizomycotina</taxon>
        <taxon>Eurotiomycetes</taxon>
        <taxon>Chaetothyriomycetidae</taxon>
        <taxon>Chaetothyriales</taxon>
        <taxon>Herpotrichiellaceae</taxon>
        <taxon>Exophiala</taxon>
    </lineage>
</organism>
<sequence>MKLDIRREILELPRSLDEVFLRIFLLGLRICQTGFPLPMIGFAAAFISGLSSEEKGVTLLPIICEGLIFFTITAIFDVFFGAAYSSLTGVWNSDGTGTCNAFIDK</sequence>
<name>A0A0D1YRR0_9EURO</name>
<evidence type="ECO:0000256" key="1">
    <source>
        <dbReference type="SAM" id="Phobius"/>
    </source>
</evidence>
<keyword evidence="1" id="KW-0812">Transmembrane</keyword>
<dbReference type="AlphaFoldDB" id="A0A0D1YRR0"/>
<keyword evidence="1" id="KW-1133">Transmembrane helix</keyword>
<dbReference type="Proteomes" id="UP000053599">
    <property type="component" value="Unassembled WGS sequence"/>
</dbReference>
<keyword evidence="1" id="KW-0472">Membrane</keyword>
<dbReference type="OrthoDB" id="4150603at2759"/>
<feature type="transmembrane region" description="Helical" evidence="1">
    <location>
        <begin position="20"/>
        <end position="47"/>
    </location>
</feature>
<feature type="transmembrane region" description="Helical" evidence="1">
    <location>
        <begin position="59"/>
        <end position="84"/>
    </location>
</feature>
<dbReference type="EMBL" id="KN846951">
    <property type="protein sequence ID" value="KIV85387.1"/>
    <property type="molecule type" value="Genomic_DNA"/>
</dbReference>